<evidence type="ECO:0000313" key="1">
    <source>
        <dbReference type="EMBL" id="MBM6576506.1"/>
    </source>
</evidence>
<evidence type="ECO:0008006" key="3">
    <source>
        <dbReference type="Google" id="ProtNLM"/>
    </source>
</evidence>
<name>A0ABS2D6G1_9SPHN</name>
<comment type="caution">
    <text evidence="1">The sequence shown here is derived from an EMBL/GenBank/DDBJ whole genome shotgun (WGS) entry which is preliminary data.</text>
</comment>
<protein>
    <recommendedName>
        <fullName evidence="3">Antitoxin VbhA domain-containing protein</fullName>
    </recommendedName>
</protein>
<gene>
    <name evidence="1" type="ORF">ILT43_08980</name>
</gene>
<reference evidence="1 2" key="1">
    <citation type="submission" date="2020-12" db="EMBL/GenBank/DDBJ databases">
        <title>Sphingomonas sp.</title>
        <authorList>
            <person name="Kim M.K."/>
        </authorList>
    </citation>
    <scope>NUCLEOTIDE SEQUENCE [LARGE SCALE GENOMIC DNA]</scope>
    <source>
        <strain evidence="1 2">BT552</strain>
    </source>
</reference>
<sequence length="131" mass="14468">MAYLAFAETCAGAADRVLTLPKADTVPARLSALEWSVVALARNDRLSSLREPGRISMAMGTLFGGFRNPRLADPQLEALRRIAVLSWHHGYTVPSREVKAFIAAGYTPDQYELVVDSVEADRLHREERLSA</sequence>
<proteinExistence type="predicted"/>
<dbReference type="RefSeq" id="WP_204198614.1">
    <property type="nucleotide sequence ID" value="NZ_JAFEMC010000002.1"/>
</dbReference>
<evidence type="ECO:0000313" key="2">
    <source>
        <dbReference type="Proteomes" id="UP000763641"/>
    </source>
</evidence>
<organism evidence="1 2">
    <name type="scientific">Sphingomonas longa</name>
    <dbReference type="NCBI Taxonomy" id="2778730"/>
    <lineage>
        <taxon>Bacteria</taxon>
        <taxon>Pseudomonadati</taxon>
        <taxon>Pseudomonadota</taxon>
        <taxon>Alphaproteobacteria</taxon>
        <taxon>Sphingomonadales</taxon>
        <taxon>Sphingomonadaceae</taxon>
        <taxon>Sphingomonas</taxon>
    </lineage>
</organism>
<accession>A0ABS2D6G1</accession>
<dbReference type="Proteomes" id="UP000763641">
    <property type="component" value="Unassembled WGS sequence"/>
</dbReference>
<keyword evidence="2" id="KW-1185">Reference proteome</keyword>
<dbReference type="EMBL" id="JAFEMC010000002">
    <property type="protein sequence ID" value="MBM6576506.1"/>
    <property type="molecule type" value="Genomic_DNA"/>
</dbReference>